<comment type="caution">
    <text evidence="1">The sequence shown here is derived from an EMBL/GenBank/DDBJ whole genome shotgun (WGS) entry which is preliminary data.</text>
</comment>
<evidence type="ECO:0008006" key="3">
    <source>
        <dbReference type="Google" id="ProtNLM"/>
    </source>
</evidence>
<dbReference type="EMBL" id="CALNXJ010000020">
    <property type="protein sequence ID" value="CAH3124678.1"/>
    <property type="molecule type" value="Genomic_DNA"/>
</dbReference>
<keyword evidence="2" id="KW-1185">Reference proteome</keyword>
<organism evidence="1 2">
    <name type="scientific">Pocillopora meandrina</name>
    <dbReference type="NCBI Taxonomy" id="46732"/>
    <lineage>
        <taxon>Eukaryota</taxon>
        <taxon>Metazoa</taxon>
        <taxon>Cnidaria</taxon>
        <taxon>Anthozoa</taxon>
        <taxon>Hexacorallia</taxon>
        <taxon>Scleractinia</taxon>
        <taxon>Astrocoeniina</taxon>
        <taxon>Pocilloporidae</taxon>
        <taxon>Pocillopora</taxon>
    </lineage>
</organism>
<reference evidence="1 2" key="1">
    <citation type="submission" date="2022-05" db="EMBL/GenBank/DDBJ databases">
        <authorList>
            <consortium name="Genoscope - CEA"/>
            <person name="William W."/>
        </authorList>
    </citation>
    <scope>NUCLEOTIDE SEQUENCE [LARGE SCALE GENOMIC DNA]</scope>
</reference>
<evidence type="ECO:0000313" key="2">
    <source>
        <dbReference type="Proteomes" id="UP001159428"/>
    </source>
</evidence>
<gene>
    <name evidence="1" type="ORF">PMEA_00011430</name>
</gene>
<proteinExistence type="predicted"/>
<accession>A0AAU9WT99</accession>
<name>A0AAU9WT99_9CNID</name>
<protein>
    <recommendedName>
        <fullName evidence="3">C2H2-type domain-containing protein</fullName>
    </recommendedName>
</protein>
<dbReference type="AlphaFoldDB" id="A0AAU9WT99"/>
<dbReference type="Proteomes" id="UP001159428">
    <property type="component" value="Unassembled WGS sequence"/>
</dbReference>
<evidence type="ECO:0000313" key="1">
    <source>
        <dbReference type="EMBL" id="CAH3124678.1"/>
    </source>
</evidence>
<sequence length="797" mass="91513">MFATNLLVYSVTRSKLALNIHGKIHPAGGNITVKNWLNNLTMEVPQVPSGDILTAIDNDQVLIRKWTVRKDNRAQISVLTSVCVAPVYPNGTLQLDSNLAPGAWYNRIEQAKTCQDEREKLAKACSDSEPDNEIIRQEVIIHLKLQLLQELLKEQTKTGDVWQDDVDIRVDDIKAKEGKRVCPVCQTTMDSNKRKCVNLDCRVSLKDAEKELQGSDILGTALVAPIRQYRQRVRETQLGFIIDQNEEAHVIVKEKFSECYDEFQHVPSNHIDHPVNIVTSDPVFVNPNSPNALKEVLRRVGMAAKVRRYHPNDPNARQWLNVTMDGLPYLVCRRVVNDVFLCTECGEEVMEESVNEHCIKVHQGQKCSAVKEFDWVVLRIGKLHLEMNMARHFIDLNWDVFVSKLASELGFVSDAAQKFVKKGSDHHKTMSILKVAHIGLWKELLIPYIRDRLDSGSAMSVNDYLYDWMPNVGWKNATYRYIFGMTWTYLMALWVFRMGIRRNNAAYVRAGQMTFATVFHRNAVSKYALIDLYDSVDRACYPEELTVFVQNTETVSTSGNESKGEDMDACLEEKNKESKVWQHGTMTALDWLRIFRNLGNLSKVRNWLFSLLGLHNPKDEALNSRRKHDFVDEVLAWRIKLRKEKYLQGGLSNVVTSLEGPELDSDLKNYEEILRRNRSNLLHTHFIDGKKRADTQLQVLYVTTEDRALAEDIRNASKDEIFRRIAEKLLLLTDEETREPLSSRFGAIKAQPSKVKKETLVLLYNEIVEELQNQETQEEVCILDTTEEDREADCSTN</sequence>